<dbReference type="RefSeq" id="WP_308193888.1">
    <property type="nucleotide sequence ID" value="NZ_BAAAWN010000001.1"/>
</dbReference>
<feature type="transmembrane region" description="Helical" evidence="2">
    <location>
        <begin position="140"/>
        <end position="160"/>
    </location>
</feature>
<keyword evidence="2" id="KW-0812">Transmembrane</keyword>
<evidence type="ECO:0000313" key="3">
    <source>
        <dbReference type="EMBL" id="MFB9821692.1"/>
    </source>
</evidence>
<keyword evidence="4" id="KW-1185">Reference proteome</keyword>
<comment type="caution">
    <text evidence="3">The sequence shown here is derived from an EMBL/GenBank/DDBJ whole genome shotgun (WGS) entry which is preliminary data.</text>
</comment>
<name>A0ABV5Y698_ARTRM</name>
<accession>A0ABV5Y698</accession>
<dbReference type="EMBL" id="JBHMBC010000039">
    <property type="protein sequence ID" value="MFB9821692.1"/>
    <property type="molecule type" value="Genomic_DNA"/>
</dbReference>
<feature type="region of interest" description="Disordered" evidence="1">
    <location>
        <begin position="1"/>
        <end position="21"/>
    </location>
</feature>
<evidence type="ECO:0000313" key="4">
    <source>
        <dbReference type="Proteomes" id="UP001589702"/>
    </source>
</evidence>
<feature type="transmembrane region" description="Helical" evidence="2">
    <location>
        <begin position="109"/>
        <end position="134"/>
    </location>
</feature>
<proteinExistence type="predicted"/>
<sequence length="173" mass="19090">MSGPEDPPLPWPAADTRHESEDQRMDRNWNELLQEIRVLQTGVQIIGGFLLTLPFQQRFGTLTELQKWWFLLLVVLATMTTGLMLVPVSLHRRLFQHHVKYRLVAAGDMIVKAVVACVSLLIAGCAGLIFSVAVGPEAGLAAGGIILVALAAIVLMYPLLSWSPRRRKAEPEA</sequence>
<gene>
    <name evidence="3" type="ORF">ACFFP1_19610</name>
</gene>
<dbReference type="InterPro" id="IPR046291">
    <property type="entry name" value="DUF6328"/>
</dbReference>
<feature type="transmembrane region" description="Helical" evidence="2">
    <location>
        <begin position="68"/>
        <end position="88"/>
    </location>
</feature>
<dbReference type="Proteomes" id="UP001589702">
    <property type="component" value="Unassembled WGS sequence"/>
</dbReference>
<keyword evidence="2" id="KW-0472">Membrane</keyword>
<protein>
    <submittedName>
        <fullName evidence="3">DUF6328 family protein</fullName>
    </submittedName>
</protein>
<reference evidence="3 4" key="1">
    <citation type="submission" date="2024-09" db="EMBL/GenBank/DDBJ databases">
        <authorList>
            <person name="Sun Q."/>
            <person name="Mori K."/>
        </authorList>
    </citation>
    <scope>NUCLEOTIDE SEQUENCE [LARGE SCALE GENOMIC DNA]</scope>
    <source>
        <strain evidence="3 4">JCM 1334</strain>
    </source>
</reference>
<evidence type="ECO:0000256" key="1">
    <source>
        <dbReference type="SAM" id="MobiDB-lite"/>
    </source>
</evidence>
<dbReference type="Pfam" id="PF19853">
    <property type="entry name" value="DUF6328"/>
    <property type="match status" value="1"/>
</dbReference>
<keyword evidence="2" id="KW-1133">Transmembrane helix</keyword>
<feature type="compositionally biased region" description="Pro residues" evidence="1">
    <location>
        <begin position="1"/>
        <end position="11"/>
    </location>
</feature>
<organism evidence="3 4">
    <name type="scientific">Arthrobacter ramosus</name>
    <dbReference type="NCBI Taxonomy" id="1672"/>
    <lineage>
        <taxon>Bacteria</taxon>
        <taxon>Bacillati</taxon>
        <taxon>Actinomycetota</taxon>
        <taxon>Actinomycetes</taxon>
        <taxon>Micrococcales</taxon>
        <taxon>Micrococcaceae</taxon>
        <taxon>Arthrobacter</taxon>
    </lineage>
</organism>
<evidence type="ECO:0000256" key="2">
    <source>
        <dbReference type="SAM" id="Phobius"/>
    </source>
</evidence>